<sequence>MLATALVLVGLPVLSSLVLMIPAVQTSIVRIVTNRLSEDLNSTISIRKVSILPFAGIRLNGFLVLDQQQDTLFYTEKVRAGVDRFSIRHKHLYLREVDFVEPVINLYQHQDRMNFSFLLDSLGGEKKDSAIWKYSIGAVSITNGEVDISHSIFKNPELSIDKLSFSGLNLKIKRTSGPDEPPAFNVSHFSLHEASGLDLEAFESKGYIKEDRIVIDNLAFRTAASIFDFEAIELPFGNTEVSGYDVPFSGKINNITISPEEIHTYYPKFPLIESPLSLSGTIFGSLDNLKGRNITASFGNNTSFSTSFDITGLSNFNEVFIYMDIEAFDTTIPDLELLIKGSEPTLPESFRQLETIHYSGNITGFINNLVAYGSFTSNLGELSTDLGIKLDKDGNVLFGGLLSTKDFELGRMLNADPALGKISLDMEVSGSRSSETDYFVILDGTVEELELNNYDYQNIAVQGLLTNQKFDGNIRLSDPNGSLNFMGKVDMSGNVPHFDFMALIANAQLDRLNLAPKLEGSVLSVLIETNFSGDNLDDLIGEISISDGLLYTPNSSIDFDSIHIRAERYGESKHLSLRSVFADADIVGHYMFRNLKGTITGFVDNYLPSFIDNNTRKRGSTNDFGFDIRLKQVSNLAAIFVPELNISDQGYIKGHFSTSPPNLDLEVGLGHINYKNISSYGFEAKGQANGNNVLSMTSNAELVSIGKLIELPNFSVYQTAASDTLTTNIFWNNWDMVNNSGALYTVTEFGTDEHGHLAVTVGLEPSSVMIADSVWNINKASVRFHDNGLIVEGLKIENSSEHIALNGTLDKDEADGLNLEFSNLRMDRLFGRGKQGRITFGGEIDGHIRVSEYYRDPLLSANVTINDFVFNNERYGTFGINSWWNKETETIEILAQLIDNGEDRLHGYGEFNPEKRHLDLSMDLNRFSISFLDPFINKVLQDMKGYASGKMYFKGPLSQAYLTGKIKVDDGSFGVDMLKTNYHISDSVSFYPNEIRFRDMTLTDRNNRKGKFKGSIFHNGHYKDMVFNLRVESNNMELLNTKHADNEYYYGNIFGNGYMTVTGNTDNVTLTINGTTTGNSRFFIPIQSQETATETNFIRFRSKANGSNLQIQEDPGMDYKVDLSGATINMNIEVTPDAEVQIIFDERIGDILRSKGNGNLQIMINRQGNIRFYGDYIIEEGDYLFSLQNLINKRFTINQGGTVKWQGDPYNADIDITAVYKLRASLADLLDPVSGAISGSSDVQRRVQIHTNLMLSGMLQQPSVRFGLEMPTLDESLESLVLGYITSDEELNRQVLSLLVLNRFYPPEHMRVDNNSGIRSESAALVTTTEMLSSQISRWINTLTSDVDVGVAYRPGDNITSDEFEVAASTQMFNNRVTINGNVGYGKYYTNTGKMVGDFDVDVKLNPVGTLRARAYTRSNEDLIYETSPTTQGIGLSYKEEFNSIKELWLKYKRLFTNRRKDSDNEGD</sequence>
<dbReference type="PANTHER" id="PTHR36985">
    <property type="entry name" value="TRANSLOCATION AND ASSEMBLY MODULE SUBUNIT TAMB"/>
    <property type="match status" value="1"/>
</dbReference>
<evidence type="ECO:0000259" key="5">
    <source>
        <dbReference type="Pfam" id="PF04357"/>
    </source>
</evidence>
<dbReference type="GO" id="GO:0009306">
    <property type="term" value="P:protein secretion"/>
    <property type="evidence" value="ECO:0007669"/>
    <property type="project" value="InterPro"/>
</dbReference>
<keyword evidence="3" id="KW-1133">Transmembrane helix</keyword>
<evidence type="ECO:0000256" key="2">
    <source>
        <dbReference type="ARBA" id="ARBA00022692"/>
    </source>
</evidence>
<evidence type="ECO:0000256" key="4">
    <source>
        <dbReference type="ARBA" id="ARBA00023136"/>
    </source>
</evidence>
<reference evidence="6" key="1">
    <citation type="submission" date="2022-05" db="EMBL/GenBank/DDBJ databases">
        <authorList>
            <person name="Sun X."/>
        </authorList>
    </citation>
    <scope>NUCLEOTIDE SEQUENCE</scope>
    <source>
        <strain evidence="6">Ai-910</strain>
    </source>
</reference>
<dbReference type="GO" id="GO:0005886">
    <property type="term" value="C:plasma membrane"/>
    <property type="evidence" value="ECO:0007669"/>
    <property type="project" value="InterPro"/>
</dbReference>
<name>A0A9J6ZNG7_9BACT</name>
<gene>
    <name evidence="6" type="ORF">M9189_10345</name>
</gene>
<accession>A0A9J6ZNG7</accession>
<dbReference type="Proteomes" id="UP001056426">
    <property type="component" value="Chromosome"/>
</dbReference>
<evidence type="ECO:0000313" key="7">
    <source>
        <dbReference type="Proteomes" id="UP001056426"/>
    </source>
</evidence>
<evidence type="ECO:0000313" key="6">
    <source>
        <dbReference type="EMBL" id="URW79253.1"/>
    </source>
</evidence>
<dbReference type="InterPro" id="IPR007452">
    <property type="entry name" value="TamB_C"/>
</dbReference>
<dbReference type="PANTHER" id="PTHR36985:SF1">
    <property type="entry name" value="TRANSLOCATION AND ASSEMBLY MODULE SUBUNIT TAMB"/>
    <property type="match status" value="1"/>
</dbReference>
<comment type="subcellular location">
    <subcellularLocation>
        <location evidence="1">Membrane</location>
        <topology evidence="1">Single-pass membrane protein</topology>
    </subcellularLocation>
</comment>
<keyword evidence="4" id="KW-0472">Membrane</keyword>
<evidence type="ECO:0000256" key="3">
    <source>
        <dbReference type="ARBA" id="ARBA00022989"/>
    </source>
</evidence>
<keyword evidence="2" id="KW-0812">Transmembrane</keyword>
<keyword evidence="7" id="KW-1185">Reference proteome</keyword>
<dbReference type="EMBL" id="CP098400">
    <property type="protein sequence ID" value="URW79253.1"/>
    <property type="molecule type" value="Genomic_DNA"/>
</dbReference>
<protein>
    <submittedName>
        <fullName evidence="6">Translocation/assembly module TamB domain-containing protein</fullName>
    </submittedName>
</protein>
<proteinExistence type="predicted"/>
<feature type="domain" description="Translocation and assembly module TamB C-terminal" evidence="5">
    <location>
        <begin position="1002"/>
        <end position="1442"/>
    </location>
</feature>
<dbReference type="KEGG" id="alkq:M9189_10345"/>
<dbReference type="Pfam" id="PF04357">
    <property type="entry name" value="TamB"/>
    <property type="match status" value="1"/>
</dbReference>
<evidence type="ECO:0000256" key="1">
    <source>
        <dbReference type="ARBA" id="ARBA00004167"/>
    </source>
</evidence>
<organism evidence="6 7">
    <name type="scientific">Xiashengella succiniciproducens</name>
    <dbReference type="NCBI Taxonomy" id="2949635"/>
    <lineage>
        <taxon>Bacteria</taxon>
        <taxon>Pseudomonadati</taxon>
        <taxon>Bacteroidota</taxon>
        <taxon>Bacteroidia</taxon>
        <taxon>Marinilabiliales</taxon>
        <taxon>Marinilabiliaceae</taxon>
        <taxon>Xiashengella</taxon>
    </lineage>
</organism>
<reference evidence="6" key="2">
    <citation type="submission" date="2022-06" db="EMBL/GenBank/DDBJ databases">
        <title>Xiashengella guii gen. nov. sp. nov., a bacterium isolated form anaerobic digestion tank.</title>
        <authorList>
            <person name="Huang H."/>
        </authorList>
    </citation>
    <scope>NUCLEOTIDE SEQUENCE</scope>
    <source>
        <strain evidence="6">Ai-910</strain>
    </source>
</reference>
<dbReference type="RefSeq" id="WP_250722995.1">
    <property type="nucleotide sequence ID" value="NZ_CP098400.1"/>
</dbReference>